<dbReference type="GO" id="GO:0005886">
    <property type="term" value="C:plasma membrane"/>
    <property type="evidence" value="ECO:0007669"/>
    <property type="project" value="UniProtKB-SubCell"/>
</dbReference>
<feature type="transmembrane region" description="Helical" evidence="10">
    <location>
        <begin position="382"/>
        <end position="400"/>
    </location>
</feature>
<keyword evidence="6 10" id="KW-0812">Transmembrane</keyword>
<dbReference type="EMBL" id="MGJD01000020">
    <property type="protein sequence ID" value="OGN00527.1"/>
    <property type="molecule type" value="Genomic_DNA"/>
</dbReference>
<comment type="similarity">
    <text evidence="3 10">Belongs to the glycosyltransferase 39 family.</text>
</comment>
<dbReference type="GO" id="GO:0004169">
    <property type="term" value="F:dolichyl-phosphate-mannose-protein mannosyltransferase activity"/>
    <property type="evidence" value="ECO:0007669"/>
    <property type="project" value="UniProtKB-UniRule"/>
</dbReference>
<keyword evidence="4 10" id="KW-0328">Glycosyltransferase</keyword>
<comment type="caution">
    <text evidence="13">The sequence shown here is derived from an EMBL/GenBank/DDBJ whole genome shotgun (WGS) entry which is preliminary data.</text>
</comment>
<evidence type="ECO:0000313" key="13">
    <source>
        <dbReference type="EMBL" id="OGN00527.1"/>
    </source>
</evidence>
<feature type="transmembrane region" description="Helical" evidence="10">
    <location>
        <begin position="357"/>
        <end position="376"/>
    </location>
</feature>
<dbReference type="UniPathway" id="UPA00378"/>
<feature type="domain" description="Protein O-mannosyl-transferase C-terminal four TM" evidence="12">
    <location>
        <begin position="270"/>
        <end position="447"/>
    </location>
</feature>
<feature type="transmembrane region" description="Helical" evidence="10">
    <location>
        <begin position="139"/>
        <end position="157"/>
    </location>
</feature>
<name>A0A1F8EI42_9BACT</name>
<dbReference type="Pfam" id="PF16192">
    <property type="entry name" value="PMT_4TMC"/>
    <property type="match status" value="1"/>
</dbReference>
<feature type="transmembrane region" description="Helical" evidence="10">
    <location>
        <begin position="324"/>
        <end position="345"/>
    </location>
</feature>
<comment type="subcellular location">
    <subcellularLocation>
        <location evidence="10">Cell membrane</location>
    </subcellularLocation>
    <subcellularLocation>
        <location evidence="1">Endomembrane system</location>
        <topology evidence="1">Multi-pass membrane protein</topology>
    </subcellularLocation>
</comment>
<evidence type="ECO:0000256" key="5">
    <source>
        <dbReference type="ARBA" id="ARBA00022679"/>
    </source>
</evidence>
<evidence type="ECO:0000259" key="12">
    <source>
        <dbReference type="Pfam" id="PF16192"/>
    </source>
</evidence>
<keyword evidence="5 10" id="KW-0808">Transferase</keyword>
<feature type="transmembrane region" description="Helical" evidence="10">
    <location>
        <begin position="214"/>
        <end position="236"/>
    </location>
</feature>
<evidence type="ECO:0000256" key="8">
    <source>
        <dbReference type="ARBA" id="ARBA00023136"/>
    </source>
</evidence>
<keyword evidence="8 10" id="KW-0472">Membrane</keyword>
<dbReference type="GO" id="GO:0012505">
    <property type="term" value="C:endomembrane system"/>
    <property type="evidence" value="ECO:0007669"/>
    <property type="project" value="UniProtKB-SubCell"/>
</dbReference>
<dbReference type="PANTHER" id="PTHR10050">
    <property type="entry name" value="DOLICHYL-PHOSPHATE-MANNOSE--PROTEIN MANNOSYLTRANSFERASE"/>
    <property type="match status" value="1"/>
</dbReference>
<sequence>MDKKYYLLILLGLGLATHFIFFSHPNQTVFDEVHFGKFISGYYTREYFFDIHPPLGKMAIAGFAKLFDFKPGFAFAEIGNEYPDKQYLILRFLPNLAGSLLPIVIFLLLLEMSLSLRASFFGGLFIILENALLTQSHYILLDSFLLIFGFLALLFYFRSKNLMPKAHNLLLFGLFSGLAISVKWTGLSFLALPLAFEAWRILKNRSFKNIAKHFLLPIVVAVGIYFIFFTGHLIILNKSGPGDAFMSIGFQKTLAGSKYENDLADSPNLLQKFTELNMEMYKANQNLTATHPYSSEWYSWPLMTRPIYYWVDGDSRIYLIGNHVIWWASSAAILFSIILLLSEKLKVKSEKILRDKFILHFLLAGYVINILPFIGVKRVMFLYHYFTAYIFAVMILTYLLDNTKYKNRVFAGLLIASVVAFIYFAPLSYGLELPPKAYEARVWLESWK</sequence>
<dbReference type="Pfam" id="PF02366">
    <property type="entry name" value="PMT"/>
    <property type="match status" value="1"/>
</dbReference>
<evidence type="ECO:0000256" key="9">
    <source>
        <dbReference type="ARBA" id="ARBA00093617"/>
    </source>
</evidence>
<organism evidence="13 14">
    <name type="scientific">Candidatus Yanofskybacteria bacterium RIFCSPHIGHO2_01_FULL_41_53</name>
    <dbReference type="NCBI Taxonomy" id="1802663"/>
    <lineage>
        <taxon>Bacteria</taxon>
        <taxon>Candidatus Yanofskyibacteriota</taxon>
    </lineage>
</organism>
<evidence type="ECO:0000256" key="7">
    <source>
        <dbReference type="ARBA" id="ARBA00022989"/>
    </source>
</evidence>
<evidence type="ECO:0000313" key="14">
    <source>
        <dbReference type="Proteomes" id="UP000177117"/>
    </source>
</evidence>
<protein>
    <recommendedName>
        <fullName evidence="9 10">Polyprenol-phosphate-mannose--protein mannosyltransferase</fullName>
        <ecNumber evidence="10">2.4.1.-</ecNumber>
    </recommendedName>
</protein>
<dbReference type="Proteomes" id="UP000177117">
    <property type="component" value="Unassembled WGS sequence"/>
</dbReference>
<proteinExistence type="inferred from homology"/>
<feature type="transmembrane region" description="Helical" evidence="10">
    <location>
        <begin position="409"/>
        <end position="429"/>
    </location>
</feature>
<feature type="transmembrane region" description="Helical" evidence="10">
    <location>
        <begin position="5"/>
        <end position="22"/>
    </location>
</feature>
<dbReference type="InterPro" id="IPR027005">
    <property type="entry name" value="PMT-like"/>
</dbReference>
<gene>
    <name evidence="13" type="ORF">A2650_01640</name>
</gene>
<evidence type="ECO:0000256" key="10">
    <source>
        <dbReference type="RuleBase" id="RU367007"/>
    </source>
</evidence>
<evidence type="ECO:0000259" key="11">
    <source>
        <dbReference type="Pfam" id="PF02366"/>
    </source>
</evidence>
<dbReference type="EC" id="2.4.1.-" evidence="10"/>
<feature type="domain" description="ArnT-like N-terminal" evidence="11">
    <location>
        <begin position="9"/>
        <end position="231"/>
    </location>
</feature>
<keyword evidence="10" id="KW-1003">Cell membrane</keyword>
<accession>A0A1F8EI42</accession>
<evidence type="ECO:0000256" key="3">
    <source>
        <dbReference type="ARBA" id="ARBA00007222"/>
    </source>
</evidence>
<dbReference type="AlphaFoldDB" id="A0A1F8EI42"/>
<dbReference type="InterPro" id="IPR003342">
    <property type="entry name" value="ArnT-like_N"/>
</dbReference>
<dbReference type="InterPro" id="IPR032421">
    <property type="entry name" value="PMT_4TMC"/>
</dbReference>
<evidence type="ECO:0000256" key="6">
    <source>
        <dbReference type="ARBA" id="ARBA00022692"/>
    </source>
</evidence>
<reference evidence="13 14" key="1">
    <citation type="journal article" date="2016" name="Nat. Commun.">
        <title>Thousands of microbial genomes shed light on interconnected biogeochemical processes in an aquifer system.</title>
        <authorList>
            <person name="Anantharaman K."/>
            <person name="Brown C.T."/>
            <person name="Hug L.A."/>
            <person name="Sharon I."/>
            <person name="Castelle C.J."/>
            <person name="Probst A.J."/>
            <person name="Thomas B.C."/>
            <person name="Singh A."/>
            <person name="Wilkins M.J."/>
            <person name="Karaoz U."/>
            <person name="Brodie E.L."/>
            <person name="Williams K.H."/>
            <person name="Hubbard S.S."/>
            <person name="Banfield J.F."/>
        </authorList>
    </citation>
    <scope>NUCLEOTIDE SEQUENCE [LARGE SCALE GENOMIC DNA]</scope>
</reference>
<comment type="function">
    <text evidence="10">Protein O-mannosyltransferase that catalyzes the transfer of a single mannose residue from a polyprenol phospho-mannosyl lipidic donor to the hydroxyl group of selected serine and threonine residues in acceptor proteins.</text>
</comment>
<evidence type="ECO:0000256" key="2">
    <source>
        <dbReference type="ARBA" id="ARBA00004922"/>
    </source>
</evidence>
<feature type="transmembrane region" description="Helical" evidence="10">
    <location>
        <begin position="169"/>
        <end position="194"/>
    </location>
</feature>
<keyword evidence="7 10" id="KW-1133">Transmembrane helix</keyword>
<comment type="pathway">
    <text evidence="2 10">Protein modification; protein glycosylation.</text>
</comment>
<evidence type="ECO:0000256" key="1">
    <source>
        <dbReference type="ARBA" id="ARBA00004127"/>
    </source>
</evidence>
<evidence type="ECO:0000256" key="4">
    <source>
        <dbReference type="ARBA" id="ARBA00022676"/>
    </source>
</evidence>